<feature type="compositionally biased region" description="Acidic residues" evidence="8">
    <location>
        <begin position="68"/>
        <end position="77"/>
    </location>
</feature>
<evidence type="ECO:0000256" key="2">
    <source>
        <dbReference type="ARBA" id="ARBA00005819"/>
    </source>
</evidence>
<dbReference type="InterPro" id="IPR000504">
    <property type="entry name" value="RRM_dom"/>
</dbReference>
<dbReference type="Proteomes" id="UP000481858">
    <property type="component" value="Unassembled WGS sequence"/>
</dbReference>
<evidence type="ECO:0000256" key="5">
    <source>
        <dbReference type="ARBA" id="ARBA00025024"/>
    </source>
</evidence>
<name>A0A7C8ISP4_9PEZI</name>
<feature type="compositionally biased region" description="Basic residues" evidence="8">
    <location>
        <begin position="304"/>
        <end position="317"/>
    </location>
</feature>
<sequence length="332" mass="37783">MPAEKRNHFLDIDESDDDDGSQGYDSEVEQPRKGTSKRRKLNQDDGTDEGEPLSADEAMNKDEKDEKEVEDDDDSEQEEKLNDLEKSTSEPKSRSKDFSDLPDISRPLTKKNLVATEKAVKRSGVVYISRIPPFMKPGAVRSIFERFGKINRVYLAPEDSQVRARRLQQGQNRKKNFNEGWLEFIQKSDAKAAVELLNGTTLAEIGMAKKGSYYRDDIWSLRYLKGFKWHNLTEQIAAETAERQSRMRAEISKATKENKEFVRNIQKAKELEGMQSKAAAKKTRNTERTETAAAATPEAEPKSLRKFKQASVGKKRPEKASEVAKMVLSQLF</sequence>
<protein>
    <recommendedName>
        <fullName evidence="6">18S rRNA factor 2</fullName>
    </recommendedName>
</protein>
<dbReference type="InterPro" id="IPR034353">
    <property type="entry name" value="ABT1/ESF2_RRM"/>
</dbReference>
<accession>A0A7C8ISP4</accession>
<dbReference type="Gene3D" id="3.30.70.330">
    <property type="match status" value="1"/>
</dbReference>
<proteinExistence type="inferred from homology"/>
<feature type="compositionally biased region" description="Basic and acidic residues" evidence="8">
    <location>
        <begin position="58"/>
        <end position="67"/>
    </location>
</feature>
<comment type="function">
    <text evidence="5">Involved in the small subunit (SSU) processome assembly and function, and in the 18S rRNA synthesis. Required for the early cleavages at sites A0, A1 and A2.</text>
</comment>
<dbReference type="FunCoup" id="A0A7C8ISP4">
    <property type="interactions" value="836"/>
</dbReference>
<dbReference type="InParanoid" id="A0A7C8ISP4"/>
<evidence type="ECO:0000256" key="8">
    <source>
        <dbReference type="SAM" id="MobiDB-lite"/>
    </source>
</evidence>
<dbReference type="GO" id="GO:0000447">
    <property type="term" value="P:endonucleolytic cleavage in ITS1 to separate SSU-rRNA from 5.8S rRNA and LSU-rRNA from tricistronic rRNA transcript (SSU-rRNA, 5.8S rRNA, LSU-rRNA)"/>
    <property type="evidence" value="ECO:0007669"/>
    <property type="project" value="TreeGrafter"/>
</dbReference>
<organism evidence="10 11">
    <name type="scientific">Xylaria multiplex</name>
    <dbReference type="NCBI Taxonomy" id="323545"/>
    <lineage>
        <taxon>Eukaryota</taxon>
        <taxon>Fungi</taxon>
        <taxon>Dikarya</taxon>
        <taxon>Ascomycota</taxon>
        <taxon>Pezizomycotina</taxon>
        <taxon>Sordariomycetes</taxon>
        <taxon>Xylariomycetidae</taxon>
        <taxon>Xylariales</taxon>
        <taxon>Xylariaceae</taxon>
        <taxon>Xylaria</taxon>
    </lineage>
</organism>
<evidence type="ECO:0000259" key="9">
    <source>
        <dbReference type="PROSITE" id="PS50102"/>
    </source>
</evidence>
<dbReference type="GO" id="GO:0000480">
    <property type="term" value="P:endonucleolytic cleavage in 5'-ETS of tricistronic rRNA transcript (SSU-rRNA, 5.8S rRNA, LSU-rRNA)"/>
    <property type="evidence" value="ECO:0007669"/>
    <property type="project" value="TreeGrafter"/>
</dbReference>
<evidence type="ECO:0000313" key="10">
    <source>
        <dbReference type="EMBL" id="KAF2969278.1"/>
    </source>
</evidence>
<dbReference type="Pfam" id="PF00076">
    <property type="entry name" value="RRM_1"/>
    <property type="match status" value="1"/>
</dbReference>
<feature type="region of interest" description="Disordered" evidence="8">
    <location>
        <begin position="1"/>
        <end position="105"/>
    </location>
</feature>
<keyword evidence="11" id="KW-1185">Reference proteome</keyword>
<dbReference type="GO" id="GO:0000472">
    <property type="term" value="P:endonucleolytic cleavage to generate mature 5'-end of SSU-rRNA from (SSU-rRNA, 5.8S rRNA, LSU-rRNA)"/>
    <property type="evidence" value="ECO:0007669"/>
    <property type="project" value="TreeGrafter"/>
</dbReference>
<dbReference type="PANTHER" id="PTHR12311:SF7">
    <property type="entry name" value="ACTIVATOR OF BASAL TRANSCRIPTION 1"/>
    <property type="match status" value="1"/>
</dbReference>
<evidence type="ECO:0000313" key="11">
    <source>
        <dbReference type="Proteomes" id="UP000481858"/>
    </source>
</evidence>
<feature type="compositionally biased region" description="Basic and acidic residues" evidence="8">
    <location>
        <begin position="78"/>
        <end position="99"/>
    </location>
</feature>
<dbReference type="CDD" id="cd12263">
    <property type="entry name" value="RRM_ABT1_like"/>
    <property type="match status" value="1"/>
</dbReference>
<evidence type="ECO:0000256" key="6">
    <source>
        <dbReference type="ARBA" id="ARBA00032634"/>
    </source>
</evidence>
<comment type="similarity">
    <text evidence="2">Belongs to the ESF2/ABP1 family.</text>
</comment>
<evidence type="ECO:0000256" key="3">
    <source>
        <dbReference type="ARBA" id="ARBA00022884"/>
    </source>
</evidence>
<keyword evidence="3 7" id="KW-0694">RNA-binding</keyword>
<dbReference type="GO" id="GO:0003723">
    <property type="term" value="F:RNA binding"/>
    <property type="evidence" value="ECO:0007669"/>
    <property type="project" value="UniProtKB-UniRule"/>
</dbReference>
<dbReference type="InterPro" id="IPR012677">
    <property type="entry name" value="Nucleotide-bd_a/b_plait_sf"/>
</dbReference>
<keyword evidence="4" id="KW-0539">Nucleus</keyword>
<dbReference type="SUPFAM" id="SSF54928">
    <property type="entry name" value="RNA-binding domain, RBD"/>
    <property type="match status" value="1"/>
</dbReference>
<evidence type="ECO:0000256" key="7">
    <source>
        <dbReference type="PROSITE-ProRule" id="PRU00176"/>
    </source>
</evidence>
<dbReference type="EMBL" id="WUBL01000038">
    <property type="protein sequence ID" value="KAF2969278.1"/>
    <property type="molecule type" value="Genomic_DNA"/>
</dbReference>
<dbReference type="AlphaFoldDB" id="A0A7C8ISP4"/>
<dbReference type="InterPro" id="IPR039119">
    <property type="entry name" value="ABT1/Esf2"/>
</dbReference>
<dbReference type="PANTHER" id="PTHR12311">
    <property type="entry name" value="ACTIVATOR OF BASAL TRANSCRIPTION 1"/>
    <property type="match status" value="1"/>
</dbReference>
<dbReference type="GO" id="GO:0005730">
    <property type="term" value="C:nucleolus"/>
    <property type="evidence" value="ECO:0007669"/>
    <property type="project" value="UniProtKB-SubCell"/>
</dbReference>
<dbReference type="PROSITE" id="PS50102">
    <property type="entry name" value="RRM"/>
    <property type="match status" value="1"/>
</dbReference>
<feature type="compositionally biased region" description="Basic and acidic residues" evidence="8">
    <location>
        <begin position="1"/>
        <end position="11"/>
    </location>
</feature>
<dbReference type="OrthoDB" id="287393at2759"/>
<dbReference type="GO" id="GO:0034462">
    <property type="term" value="P:small-subunit processome assembly"/>
    <property type="evidence" value="ECO:0007669"/>
    <property type="project" value="TreeGrafter"/>
</dbReference>
<reference evidence="10 11" key="1">
    <citation type="submission" date="2019-12" db="EMBL/GenBank/DDBJ databases">
        <title>Draft genome sequence of the ascomycete Xylaria multiplex DSM 110363.</title>
        <authorList>
            <person name="Buettner E."/>
            <person name="Kellner H."/>
        </authorList>
    </citation>
    <scope>NUCLEOTIDE SEQUENCE [LARGE SCALE GENOMIC DNA]</scope>
    <source>
        <strain evidence="10 11">DSM 110363</strain>
    </source>
</reference>
<dbReference type="SMART" id="SM00360">
    <property type="entry name" value="RRM"/>
    <property type="match status" value="1"/>
</dbReference>
<feature type="domain" description="RRM" evidence="9">
    <location>
        <begin position="124"/>
        <end position="210"/>
    </location>
</feature>
<evidence type="ECO:0000256" key="4">
    <source>
        <dbReference type="ARBA" id="ARBA00023242"/>
    </source>
</evidence>
<comment type="subcellular location">
    <subcellularLocation>
        <location evidence="1">Nucleus</location>
        <location evidence="1">Nucleolus</location>
    </subcellularLocation>
</comment>
<dbReference type="InterPro" id="IPR035979">
    <property type="entry name" value="RBD_domain_sf"/>
</dbReference>
<gene>
    <name evidence="10" type="ORF">GQX73_g4297</name>
</gene>
<comment type="caution">
    <text evidence="10">The sequence shown here is derived from an EMBL/GenBank/DDBJ whole genome shotgun (WGS) entry which is preliminary data.</text>
</comment>
<feature type="region of interest" description="Disordered" evidence="8">
    <location>
        <begin position="272"/>
        <end position="320"/>
    </location>
</feature>
<evidence type="ECO:0000256" key="1">
    <source>
        <dbReference type="ARBA" id="ARBA00004604"/>
    </source>
</evidence>